<comment type="caution">
    <text evidence="1">The sequence shown here is derived from an EMBL/GenBank/DDBJ whole genome shotgun (WGS) entry which is preliminary data.</text>
</comment>
<evidence type="ECO:0000313" key="2">
    <source>
        <dbReference type="Proteomes" id="UP001485043"/>
    </source>
</evidence>
<protein>
    <submittedName>
        <fullName evidence="1">Uncharacterized protein</fullName>
    </submittedName>
</protein>
<gene>
    <name evidence="1" type="ORF">WJX84_011825</name>
</gene>
<evidence type="ECO:0000313" key="1">
    <source>
        <dbReference type="EMBL" id="KAK9864973.1"/>
    </source>
</evidence>
<keyword evidence="2" id="KW-1185">Reference proteome</keyword>
<dbReference type="Proteomes" id="UP001485043">
    <property type="component" value="Unassembled WGS sequence"/>
</dbReference>
<dbReference type="EMBL" id="JALJOV010000298">
    <property type="protein sequence ID" value="KAK9864973.1"/>
    <property type="molecule type" value="Genomic_DNA"/>
</dbReference>
<organism evidence="1 2">
    <name type="scientific">Apatococcus fuscideae</name>
    <dbReference type="NCBI Taxonomy" id="2026836"/>
    <lineage>
        <taxon>Eukaryota</taxon>
        <taxon>Viridiplantae</taxon>
        <taxon>Chlorophyta</taxon>
        <taxon>core chlorophytes</taxon>
        <taxon>Trebouxiophyceae</taxon>
        <taxon>Chlorellales</taxon>
        <taxon>Chlorellaceae</taxon>
        <taxon>Apatococcus</taxon>
    </lineage>
</organism>
<dbReference type="AlphaFoldDB" id="A0AAW1T816"/>
<proteinExistence type="predicted"/>
<reference evidence="1 2" key="1">
    <citation type="journal article" date="2024" name="Nat. Commun.">
        <title>Phylogenomics reveals the evolutionary origins of lichenization in chlorophyte algae.</title>
        <authorList>
            <person name="Puginier C."/>
            <person name="Libourel C."/>
            <person name="Otte J."/>
            <person name="Skaloud P."/>
            <person name="Haon M."/>
            <person name="Grisel S."/>
            <person name="Petersen M."/>
            <person name="Berrin J.G."/>
            <person name="Delaux P.M."/>
            <person name="Dal Grande F."/>
            <person name="Keller J."/>
        </authorList>
    </citation>
    <scope>NUCLEOTIDE SEQUENCE [LARGE SCALE GENOMIC DNA]</scope>
    <source>
        <strain evidence="1 2">SAG 2523</strain>
    </source>
</reference>
<sequence length="71" mass="8218">MFCYVLFRLAEHQVALAAEELTGNYKEAYEKMFGMLEDSGWQLKMEGDEEASDLLEEELLQPPAEYFAQGY</sequence>
<accession>A0AAW1T816</accession>
<name>A0AAW1T816_9CHLO</name>